<dbReference type="OrthoDB" id="7619756at2"/>
<evidence type="ECO:0000313" key="3">
    <source>
        <dbReference type="Proteomes" id="UP000249123"/>
    </source>
</evidence>
<name>A0A062TX21_9PROT</name>
<proteinExistence type="predicted"/>
<sequence>MATAKKAAPKTKATTAKAEARVADSASKMIDEGVEQMTDYAGKFGGFAEDGFKAFAKQAASSTEVFRTLGARNMDFFARTLEQGVEATQSLTSAKDPREAMEIQTGYAKNFFSAYTSEMTKQADICMSAWRNAAKPFMAFSGK</sequence>
<dbReference type="InterPro" id="IPR018968">
    <property type="entry name" value="Phasin"/>
</dbReference>
<evidence type="ECO:0000259" key="1">
    <source>
        <dbReference type="Pfam" id="PF09361"/>
    </source>
</evidence>
<accession>A0A328JTZ0</accession>
<accession>A0A062TX21</accession>
<dbReference type="AlphaFoldDB" id="A0A062TX21"/>
<feature type="domain" description="Phasin" evidence="1">
    <location>
        <begin position="43"/>
        <end position="137"/>
    </location>
</feature>
<comment type="caution">
    <text evidence="2">The sequence shown here is derived from an EMBL/GenBank/DDBJ whole genome shotgun (WGS) entry which is preliminary data.</text>
</comment>
<dbReference type="eggNOG" id="COG5490">
    <property type="taxonomic scope" value="Bacteria"/>
</dbReference>
<dbReference type="Proteomes" id="UP000249123">
    <property type="component" value="Unassembled WGS sequence"/>
</dbReference>
<dbReference type="RefSeq" id="WP_034827495.1">
    <property type="nucleotide sequence ID" value="NZ_AWFA01000034.1"/>
</dbReference>
<reference evidence="2 3" key="1">
    <citation type="submission" date="2013-04" db="EMBL/GenBank/DDBJ databases">
        <title>Hyphomonas sp. T24B3 Genome Sequencing.</title>
        <authorList>
            <person name="Lai Q."/>
            <person name="Shao Z."/>
        </authorList>
    </citation>
    <scope>NUCLEOTIDE SEQUENCE [LARGE SCALE GENOMIC DNA]</scope>
    <source>
        <strain evidence="2 3">T24B3</strain>
    </source>
</reference>
<dbReference type="EMBL" id="AWFB01000023">
    <property type="protein sequence ID" value="RAN33137.1"/>
    <property type="molecule type" value="Genomic_DNA"/>
</dbReference>
<keyword evidence="3" id="KW-1185">Reference proteome</keyword>
<gene>
    <name evidence="2" type="ORF">HY3_01980</name>
</gene>
<dbReference type="Pfam" id="PF09361">
    <property type="entry name" value="Phasin_2"/>
    <property type="match status" value="1"/>
</dbReference>
<protein>
    <recommendedName>
        <fullName evidence="1">Phasin domain-containing protein</fullName>
    </recommendedName>
</protein>
<evidence type="ECO:0000313" key="2">
    <source>
        <dbReference type="EMBL" id="RAN33137.1"/>
    </source>
</evidence>
<organism evidence="2 3">
    <name type="scientific">Hyphomonas pacifica</name>
    <dbReference type="NCBI Taxonomy" id="1280941"/>
    <lineage>
        <taxon>Bacteria</taxon>
        <taxon>Pseudomonadati</taxon>
        <taxon>Pseudomonadota</taxon>
        <taxon>Alphaproteobacteria</taxon>
        <taxon>Hyphomonadales</taxon>
        <taxon>Hyphomonadaceae</taxon>
        <taxon>Hyphomonas</taxon>
    </lineage>
</organism>
<dbReference type="STRING" id="1280941.HY2_02815"/>